<sequence length="268" mass="31171">MCEELPHVLTALMTRETDQENSRIAMSELRYLFSDNEVDRLRMQRVRAHQTQQQRARHNEIERIRRRSAPALKYTGESTGLCCAGGKVKLPQLVPPPDPLRSLVSGIGNDSKHFLANIQKYNNCFQMTSFGYTYYARQFHAHFQDAEVDNRCAHNPTVKRTIVQELQMFLHQNNNLVNMFKIALDRMPSDSHNIIIRADKTPAGEHTRRFNSPTIDEVAVVIVGENLQSRDIVLHRRNSDLKRVSETHRSYDGLQYPLIFWQGRWIPF</sequence>
<dbReference type="PANTHER" id="PTHR45786:SF74">
    <property type="entry name" value="ATP-DEPENDENT DNA HELICASE"/>
    <property type="match status" value="1"/>
</dbReference>
<evidence type="ECO:0000313" key="2">
    <source>
        <dbReference type="Proteomes" id="UP000299102"/>
    </source>
</evidence>
<dbReference type="PANTHER" id="PTHR45786">
    <property type="entry name" value="DNA BINDING PROTEIN-LIKE"/>
    <property type="match status" value="1"/>
</dbReference>
<dbReference type="EMBL" id="BGZK01000054">
    <property type="protein sequence ID" value="GBP12962.1"/>
    <property type="molecule type" value="Genomic_DNA"/>
</dbReference>
<accession>A0A4C1TER5</accession>
<dbReference type="AlphaFoldDB" id="A0A4C1TER5"/>
<protein>
    <recommendedName>
        <fullName evidence="3">Helitron helicase-like domain-containing protein</fullName>
    </recommendedName>
</protein>
<dbReference type="Proteomes" id="UP000299102">
    <property type="component" value="Unassembled WGS sequence"/>
</dbReference>
<evidence type="ECO:0000313" key="1">
    <source>
        <dbReference type="EMBL" id="GBP12962.1"/>
    </source>
</evidence>
<evidence type="ECO:0008006" key="3">
    <source>
        <dbReference type="Google" id="ProtNLM"/>
    </source>
</evidence>
<gene>
    <name evidence="1" type="ORF">EVAR_79304_1</name>
</gene>
<dbReference type="OrthoDB" id="10051381at2759"/>
<keyword evidence="2" id="KW-1185">Reference proteome</keyword>
<organism evidence="1 2">
    <name type="scientific">Eumeta variegata</name>
    <name type="common">Bagworm moth</name>
    <name type="synonym">Eumeta japonica</name>
    <dbReference type="NCBI Taxonomy" id="151549"/>
    <lineage>
        <taxon>Eukaryota</taxon>
        <taxon>Metazoa</taxon>
        <taxon>Ecdysozoa</taxon>
        <taxon>Arthropoda</taxon>
        <taxon>Hexapoda</taxon>
        <taxon>Insecta</taxon>
        <taxon>Pterygota</taxon>
        <taxon>Neoptera</taxon>
        <taxon>Endopterygota</taxon>
        <taxon>Lepidoptera</taxon>
        <taxon>Glossata</taxon>
        <taxon>Ditrysia</taxon>
        <taxon>Tineoidea</taxon>
        <taxon>Psychidae</taxon>
        <taxon>Oiketicinae</taxon>
        <taxon>Eumeta</taxon>
    </lineage>
</organism>
<proteinExistence type="predicted"/>
<reference evidence="1 2" key="1">
    <citation type="journal article" date="2019" name="Commun. Biol.">
        <title>The bagworm genome reveals a unique fibroin gene that provides high tensile strength.</title>
        <authorList>
            <person name="Kono N."/>
            <person name="Nakamura H."/>
            <person name="Ohtoshi R."/>
            <person name="Tomita M."/>
            <person name="Numata K."/>
            <person name="Arakawa K."/>
        </authorList>
    </citation>
    <scope>NUCLEOTIDE SEQUENCE [LARGE SCALE GENOMIC DNA]</scope>
</reference>
<comment type="caution">
    <text evidence="1">The sequence shown here is derived from an EMBL/GenBank/DDBJ whole genome shotgun (WGS) entry which is preliminary data.</text>
</comment>
<name>A0A4C1TER5_EUMVA</name>